<name>A0ABQ9WXE9_9EUKA</name>
<dbReference type="EMBL" id="JARBJD010000349">
    <property type="protein sequence ID" value="KAK2943377.1"/>
    <property type="molecule type" value="Genomic_DNA"/>
</dbReference>
<protein>
    <submittedName>
        <fullName evidence="1">Uncharacterized protein</fullName>
    </submittedName>
</protein>
<organism evidence="1 2">
    <name type="scientific">Blattamonas nauphoetae</name>
    <dbReference type="NCBI Taxonomy" id="2049346"/>
    <lineage>
        <taxon>Eukaryota</taxon>
        <taxon>Metamonada</taxon>
        <taxon>Preaxostyla</taxon>
        <taxon>Oxymonadida</taxon>
        <taxon>Blattamonas</taxon>
    </lineage>
</organism>
<dbReference type="Proteomes" id="UP001281761">
    <property type="component" value="Unassembled WGS sequence"/>
</dbReference>
<evidence type="ECO:0000313" key="1">
    <source>
        <dbReference type="EMBL" id="KAK2943377.1"/>
    </source>
</evidence>
<comment type="caution">
    <text evidence="1">The sequence shown here is derived from an EMBL/GenBank/DDBJ whole genome shotgun (WGS) entry which is preliminary data.</text>
</comment>
<evidence type="ECO:0000313" key="2">
    <source>
        <dbReference type="Proteomes" id="UP001281761"/>
    </source>
</evidence>
<keyword evidence="2" id="KW-1185">Reference proteome</keyword>
<gene>
    <name evidence="1" type="ORF">BLNAU_21687</name>
</gene>
<reference evidence="1 2" key="1">
    <citation type="journal article" date="2022" name="bioRxiv">
        <title>Genomics of Preaxostyla Flagellates Illuminates Evolutionary Transitions and the Path Towards Mitochondrial Loss.</title>
        <authorList>
            <person name="Novak L.V.F."/>
            <person name="Treitli S.C."/>
            <person name="Pyrih J."/>
            <person name="Halakuc P."/>
            <person name="Pipaliya S.V."/>
            <person name="Vacek V."/>
            <person name="Brzon O."/>
            <person name="Soukal P."/>
            <person name="Eme L."/>
            <person name="Dacks J.B."/>
            <person name="Karnkowska A."/>
            <person name="Elias M."/>
            <person name="Hampl V."/>
        </authorList>
    </citation>
    <scope>NUCLEOTIDE SEQUENCE [LARGE SCALE GENOMIC DNA]</scope>
    <source>
        <strain evidence="1">NAU3</strain>
        <tissue evidence="1">Gut</tissue>
    </source>
</reference>
<sequence>MSLIGVTVVVMVSARLKGTTDIAGSSIQLEHESKQATLQITAVSSLMNTDTTTTVKTIDFAFQTPLSSSTPLLFTSTGSCMLQSCSFKSPGSVVTAQTLISFLSLAIGIASPSISVGDVTFNFCSFTGTLPTSFVSISSSSAFTLLSVGTVSFTSFSTTSSPSSSSELTLALISGLPTSTFTASTATLITNATGSLTSNTAISLHLCIAPDQILPFHS</sequence>
<proteinExistence type="predicted"/>
<accession>A0ABQ9WXE9</accession>